<dbReference type="AlphaFoldDB" id="A0A2W2AUE2"/>
<dbReference type="InterPro" id="IPR001387">
    <property type="entry name" value="Cro/C1-type_HTH"/>
</dbReference>
<evidence type="ECO:0000313" key="3">
    <source>
        <dbReference type="Proteomes" id="UP000248745"/>
    </source>
</evidence>
<keyword evidence="3" id="KW-1185">Reference proteome</keyword>
<gene>
    <name evidence="2" type="ORF">DN068_16090</name>
</gene>
<dbReference type="RefSeq" id="WP_110999968.1">
    <property type="nucleotide sequence ID" value="NZ_QKTW01000022.1"/>
</dbReference>
<protein>
    <submittedName>
        <fullName evidence="2">XRE family transcriptional regulator</fullName>
    </submittedName>
</protein>
<evidence type="ECO:0000313" key="2">
    <source>
        <dbReference type="EMBL" id="PZF71594.1"/>
    </source>
</evidence>
<dbReference type="EMBL" id="QKTW01000022">
    <property type="protein sequence ID" value="PZF71594.1"/>
    <property type="molecule type" value="Genomic_DNA"/>
</dbReference>
<accession>A0A2W2AUE2</accession>
<dbReference type="SMART" id="SM00530">
    <property type="entry name" value="HTH_XRE"/>
    <property type="match status" value="1"/>
</dbReference>
<reference evidence="2 3" key="1">
    <citation type="submission" date="2018-06" db="EMBL/GenBank/DDBJ databases">
        <title>Mucibacter soli gen. nov., sp. nov., a new member of the family Chitinophagaceae producing mucin.</title>
        <authorList>
            <person name="Kim M.-K."/>
            <person name="Park S."/>
            <person name="Kim T.-S."/>
            <person name="Joung Y."/>
            <person name="Han J.-H."/>
            <person name="Kim S.B."/>
        </authorList>
    </citation>
    <scope>NUCLEOTIDE SEQUENCE [LARGE SCALE GENOMIC DNA]</scope>
    <source>
        <strain evidence="2 3">R1-15</strain>
    </source>
</reference>
<proteinExistence type="predicted"/>
<dbReference type="Pfam" id="PF01381">
    <property type="entry name" value="HTH_3"/>
    <property type="match status" value="1"/>
</dbReference>
<comment type="caution">
    <text evidence="2">The sequence shown here is derived from an EMBL/GenBank/DDBJ whole genome shotgun (WGS) entry which is preliminary data.</text>
</comment>
<feature type="domain" description="HTH cro/C1-type" evidence="1">
    <location>
        <begin position="20"/>
        <end position="74"/>
    </location>
</feature>
<dbReference type="OrthoDB" id="1122522at2"/>
<dbReference type="InterPro" id="IPR010982">
    <property type="entry name" value="Lambda_DNA-bd_dom_sf"/>
</dbReference>
<dbReference type="GO" id="GO:0003677">
    <property type="term" value="F:DNA binding"/>
    <property type="evidence" value="ECO:0007669"/>
    <property type="project" value="InterPro"/>
</dbReference>
<dbReference type="CDD" id="cd00093">
    <property type="entry name" value="HTH_XRE"/>
    <property type="match status" value="1"/>
</dbReference>
<organism evidence="2 3">
    <name type="scientific">Taibaiella soli</name>
    <dbReference type="NCBI Taxonomy" id="1649169"/>
    <lineage>
        <taxon>Bacteria</taxon>
        <taxon>Pseudomonadati</taxon>
        <taxon>Bacteroidota</taxon>
        <taxon>Chitinophagia</taxon>
        <taxon>Chitinophagales</taxon>
        <taxon>Chitinophagaceae</taxon>
        <taxon>Taibaiella</taxon>
    </lineage>
</organism>
<sequence length="135" mass="15088">MIEENLVSPILDDKAIGRNLYLYRKMADLKVIEVAERLGLKESAYSKYERGETGFTLDFIKRAAEVLHVNPLLLLTVTPNNIIESGNNSPGAILGMVYGNYTYQTVSEQQTQMMLKLMESVTALNEKVMGILSKA</sequence>
<dbReference type="Gene3D" id="1.10.260.40">
    <property type="entry name" value="lambda repressor-like DNA-binding domains"/>
    <property type="match status" value="1"/>
</dbReference>
<dbReference type="Proteomes" id="UP000248745">
    <property type="component" value="Unassembled WGS sequence"/>
</dbReference>
<name>A0A2W2AUE2_9BACT</name>
<dbReference type="SUPFAM" id="SSF47413">
    <property type="entry name" value="lambda repressor-like DNA-binding domains"/>
    <property type="match status" value="1"/>
</dbReference>
<evidence type="ECO:0000259" key="1">
    <source>
        <dbReference type="PROSITE" id="PS50943"/>
    </source>
</evidence>
<dbReference type="PROSITE" id="PS50943">
    <property type="entry name" value="HTH_CROC1"/>
    <property type="match status" value="1"/>
</dbReference>